<dbReference type="EnsemblPlants" id="AUR62041026-RA">
    <property type="protein sequence ID" value="AUR62041026-RA:cds"/>
    <property type="gene ID" value="AUR62041026"/>
</dbReference>
<evidence type="ECO:0000256" key="2">
    <source>
        <dbReference type="ARBA" id="ARBA00022448"/>
    </source>
</evidence>
<keyword evidence="3 8" id="KW-0812">Transmembrane</keyword>
<organism evidence="9 10">
    <name type="scientific">Chenopodium quinoa</name>
    <name type="common">Quinoa</name>
    <dbReference type="NCBI Taxonomy" id="63459"/>
    <lineage>
        <taxon>Eukaryota</taxon>
        <taxon>Viridiplantae</taxon>
        <taxon>Streptophyta</taxon>
        <taxon>Embryophyta</taxon>
        <taxon>Tracheophyta</taxon>
        <taxon>Spermatophyta</taxon>
        <taxon>Magnoliopsida</taxon>
        <taxon>eudicotyledons</taxon>
        <taxon>Gunneridae</taxon>
        <taxon>Pentapetalae</taxon>
        <taxon>Caryophyllales</taxon>
        <taxon>Chenopodiaceae</taxon>
        <taxon>Chenopodioideae</taxon>
        <taxon>Atripliceae</taxon>
        <taxon>Chenopodium</taxon>
    </lineage>
</organism>
<evidence type="ECO:0000256" key="3">
    <source>
        <dbReference type="ARBA" id="ARBA00022692"/>
    </source>
</evidence>
<evidence type="ECO:0000256" key="7">
    <source>
        <dbReference type="ARBA" id="ARBA00023136"/>
    </source>
</evidence>
<keyword evidence="5 8" id="KW-0067">ATP-binding</keyword>
<comment type="subcellular location">
    <subcellularLocation>
        <location evidence="1">Membrane</location>
        <topology evidence="1">Multi-pass membrane protein</topology>
    </subcellularLocation>
    <subcellularLocation>
        <location evidence="8">Plastid</location>
        <location evidence="8">Chloroplast membrane</location>
        <topology evidence="8">Multi-pass membrane protein</topology>
    </subcellularLocation>
</comment>
<dbReference type="Gramene" id="AUR62041026-RA">
    <property type="protein sequence ID" value="AUR62041026-RA:cds"/>
    <property type="gene ID" value="AUR62041026"/>
</dbReference>
<reference evidence="9" key="2">
    <citation type="submission" date="2021-03" db="UniProtKB">
        <authorList>
            <consortium name="EnsemblPlants"/>
        </authorList>
    </citation>
    <scope>IDENTIFICATION</scope>
</reference>
<dbReference type="Proteomes" id="UP000596660">
    <property type="component" value="Unplaced"/>
</dbReference>
<keyword evidence="8" id="KW-0934">Plastid</keyword>
<dbReference type="GO" id="GO:0031969">
    <property type="term" value="C:chloroplast membrane"/>
    <property type="evidence" value="ECO:0007669"/>
    <property type="project" value="UniProtKB-SubCell"/>
</dbReference>
<keyword evidence="6 8" id="KW-1133">Transmembrane helix</keyword>
<evidence type="ECO:0000256" key="4">
    <source>
        <dbReference type="ARBA" id="ARBA00022741"/>
    </source>
</evidence>
<keyword evidence="8" id="KW-0150">Chloroplast</keyword>
<keyword evidence="2 8" id="KW-0813">Transport</keyword>
<evidence type="ECO:0000256" key="8">
    <source>
        <dbReference type="RuleBase" id="RU363121"/>
    </source>
</evidence>
<reference evidence="9" key="1">
    <citation type="journal article" date="2017" name="Nature">
        <title>The genome of Chenopodium quinoa.</title>
        <authorList>
            <person name="Jarvis D.E."/>
            <person name="Ho Y.S."/>
            <person name="Lightfoot D.J."/>
            <person name="Schmoeckel S.M."/>
            <person name="Li B."/>
            <person name="Borm T.J.A."/>
            <person name="Ohyanagi H."/>
            <person name="Mineta K."/>
            <person name="Michell C.T."/>
            <person name="Saber N."/>
            <person name="Kharbatia N.M."/>
            <person name="Rupper R.R."/>
            <person name="Sharp A.R."/>
            <person name="Dally N."/>
            <person name="Boughton B.A."/>
            <person name="Woo Y.H."/>
            <person name="Gao G."/>
            <person name="Schijlen E.G.W.M."/>
            <person name="Guo X."/>
            <person name="Momin A.A."/>
            <person name="Negrao S."/>
            <person name="Al-Babili S."/>
            <person name="Gehring C."/>
            <person name="Roessner U."/>
            <person name="Jung C."/>
            <person name="Murphy K."/>
            <person name="Arold S.T."/>
            <person name="Gojobori T."/>
            <person name="van der Linden C.G."/>
            <person name="van Loo E.N."/>
            <person name="Jellen E.N."/>
            <person name="Maughan P.J."/>
            <person name="Tester M."/>
        </authorList>
    </citation>
    <scope>NUCLEOTIDE SEQUENCE [LARGE SCALE GENOMIC DNA]</scope>
    <source>
        <strain evidence="9">cv. PI 614886</strain>
    </source>
</reference>
<evidence type="ECO:0000256" key="1">
    <source>
        <dbReference type="ARBA" id="ARBA00004141"/>
    </source>
</evidence>
<dbReference type="AlphaFoldDB" id="A0A803N603"/>
<evidence type="ECO:0000313" key="9">
    <source>
        <dbReference type="EnsemblPlants" id="AUR62041026-RA:cds"/>
    </source>
</evidence>
<feature type="transmembrane region" description="Helical" evidence="8">
    <location>
        <begin position="150"/>
        <end position="171"/>
    </location>
</feature>
<keyword evidence="4 8" id="KW-0547">Nucleotide-binding</keyword>
<protein>
    <recommendedName>
        <fullName evidence="8">ADP,ATP carrier protein</fullName>
    </recommendedName>
</protein>
<comment type="caution">
    <text evidence="8">Lacks conserved residue(s) required for the propagation of feature annotation.</text>
</comment>
<evidence type="ECO:0000256" key="5">
    <source>
        <dbReference type="ARBA" id="ARBA00022840"/>
    </source>
</evidence>
<dbReference type="Pfam" id="PF03219">
    <property type="entry name" value="TLC"/>
    <property type="match status" value="1"/>
</dbReference>
<keyword evidence="10" id="KW-1185">Reference proteome</keyword>
<evidence type="ECO:0000313" key="10">
    <source>
        <dbReference type="Proteomes" id="UP000596660"/>
    </source>
</evidence>
<name>A0A803N603_CHEQI</name>
<proteinExistence type="inferred from homology"/>
<dbReference type="GO" id="GO:0005524">
    <property type="term" value="F:ATP binding"/>
    <property type="evidence" value="ECO:0007669"/>
    <property type="project" value="UniProtKB-KW"/>
</dbReference>
<accession>A0A803N603</accession>
<sequence length="260" mass="29679">MVSELSTQDEDLTGQLAVGYNTKSRGNMGQIHPLEFDVEDGLERYILSPEQSLVEIITNSREKSKLLEWTTTLKTLKKVWRPKVVQVDTSENVLTNFDPVFYPTDKKQAERGGDLEEYGRSLISKSSWVSRSWNHGFSNGPKSHYGQEDIVLYCAILPFIAFFGDFGFVLYPMRNYFHPTALADKHLSFGRARIEKTCCQQTQNTDKHIELQGCWKSELYALFLKLAWDGCSYCYPAETAVAARMARYSYCCPAETSTIK</sequence>
<comment type="similarity">
    <text evidence="8">Belongs to the ADP/ATP translocase tlc family.</text>
</comment>
<dbReference type="InterPro" id="IPR004667">
    <property type="entry name" value="ADP_ATP_car_bac_type"/>
</dbReference>
<keyword evidence="7 8" id="KW-0472">Membrane</keyword>
<dbReference type="GO" id="GO:0005471">
    <property type="term" value="F:ATP:ADP antiporter activity"/>
    <property type="evidence" value="ECO:0007669"/>
    <property type="project" value="InterPro"/>
</dbReference>
<evidence type="ECO:0000256" key="6">
    <source>
        <dbReference type="ARBA" id="ARBA00022989"/>
    </source>
</evidence>